<feature type="coiled-coil region" evidence="1">
    <location>
        <begin position="1011"/>
        <end position="1045"/>
    </location>
</feature>
<feature type="compositionally biased region" description="Polar residues" evidence="2">
    <location>
        <begin position="1143"/>
        <end position="1161"/>
    </location>
</feature>
<keyword evidence="1" id="KW-0175">Coiled coil</keyword>
<sequence>MAQSSSGAPDSSSISNIAPSPAASQPAAISNAQNQFLTSSALTRTSSCVEYDRLVGKIMRENFWNLDPFTVGLNPRLFDFHKEYIRSKAPHIKAKSRLLRRVLARMAEDEHLYLASSNPVLYITHPNRSTVDYLVMGDDPPWIAHFFNGSQAYPHIEEAMSRITHFLDSGCRFQPPTRLATVGISRAFGFAISRLKTEELPSVEEYIDFVHFIVQSGSSPGSSGIIREDHFFPSLAVLPDAEVRKRANLIRRLTSRMVEDGVLSRVSAEDGIYVLHRDCRPSDYTEDRGLTDSSHWVWTFKKWAVLDSVAEKAVENLDKFLMEISPAESAIVKIEPENEDESPSSKLKPVSRIKQDDEVYIVKQELTAPSNIRSRAPKTARPKHKPNDHNVSSSSRSESSGSDQSSIVPILTRRKSPSIIEISSSPDPELEPEDSLMTSIEDIDESSPIAIQRREEKSYVDYFGDTAEDRRYIFPSKAHMEFDALHAKYKNDSFEVIIKKTLRGYIFQIVCHDCNGRLVAAKYDGSLSKLKLHLDAKQHVSNVQSKVKKTKGTRVGKQHTQQRFKALKQASEPRDVDNNMHGPRSPFLSPQPDTDPPIDRNPQVSPSAQDMESLRSLWGLPKKAFNYKSPHEKVATPHPSNHDSSPPTMAGPSRSRPNPQLNAQDSLEELRKVTAERFENLISANKRRKINLDQKLSHYDTLLGETGTRCGGLEEKLATLGSRHDQHEAEFENLAGILATGLETLLQTTSQRQEIPDEATEQLEALTEQLEALLTRDEQHEVRWSEQEQTRIKFSAAIEDLGQGQKALESRIGSVEARQYPSRATKEVAINARIKDLESSKTQLLESQKQLEQDNTVMNARFVLLEQTDESLDEAASLLTGIATRVENLEMVRNEALEIDHSFKESQKTLTDRINALEQQISTPSSSTSMVPAGPISEMIALLRERCTAQDEHINRLNKASKKVTKWIDYYEKLSTAQKSHLLLLESKQADEAAARVEFEERMEESLNASRVREENMADRLEQLLKDSKDREDMMIARIKKLEQREEHVSGQLALLKTYAPRSVAGSVVGSDNENAAPITPRSRTGAILPPIAQPFLGSSQARASSNTPRQSSQSSGRVTKEIHTGPILPWSVAPSQIGAGASTPTPSKRVIGTTSKTSFITPILPPPRHPFRSTSMGSFQSSADVTSPRSASPQPSRNATKSPQKEDTPKSSPLKNRKPRKF</sequence>
<feature type="region of interest" description="Disordered" evidence="2">
    <location>
        <begin position="541"/>
        <end position="611"/>
    </location>
</feature>
<feature type="compositionally biased region" description="Polar residues" evidence="2">
    <location>
        <begin position="638"/>
        <end position="647"/>
    </location>
</feature>
<dbReference type="OrthoDB" id="3535947at2759"/>
<feature type="region of interest" description="Disordered" evidence="2">
    <location>
        <begin position="1"/>
        <end position="25"/>
    </location>
</feature>
<evidence type="ECO:0000256" key="2">
    <source>
        <dbReference type="SAM" id="MobiDB-lite"/>
    </source>
</evidence>
<evidence type="ECO:0000313" key="3">
    <source>
        <dbReference type="EMBL" id="CZS97308.1"/>
    </source>
</evidence>
<accession>A0A1E1KGW6</accession>
<gene>
    <name evidence="3" type="ORF">RAG0_06454</name>
</gene>
<proteinExistence type="predicted"/>
<reference evidence="4" key="1">
    <citation type="submission" date="2016-03" db="EMBL/GenBank/DDBJ databases">
        <authorList>
            <person name="Guldener U."/>
        </authorList>
    </citation>
    <scope>NUCLEOTIDE SEQUENCE [LARGE SCALE GENOMIC DNA]</scope>
    <source>
        <strain evidence="4">04CH-RAC-A.6.1</strain>
    </source>
</reference>
<feature type="compositionally biased region" description="Basic residues" evidence="2">
    <location>
        <begin position="375"/>
        <end position="386"/>
    </location>
</feature>
<dbReference type="AlphaFoldDB" id="A0A1E1KGW6"/>
<dbReference type="EMBL" id="FJUX01000031">
    <property type="protein sequence ID" value="CZS97308.1"/>
    <property type="molecule type" value="Genomic_DNA"/>
</dbReference>
<protein>
    <submittedName>
        <fullName evidence="3">Uncharacterized protein</fullName>
    </submittedName>
</protein>
<evidence type="ECO:0000256" key="1">
    <source>
        <dbReference type="SAM" id="Coils"/>
    </source>
</evidence>
<feature type="region of interest" description="Disordered" evidence="2">
    <location>
        <begin position="1072"/>
        <end position="1223"/>
    </location>
</feature>
<dbReference type="Proteomes" id="UP000178912">
    <property type="component" value="Unassembled WGS sequence"/>
</dbReference>
<evidence type="ECO:0000313" key="4">
    <source>
        <dbReference type="Proteomes" id="UP000178912"/>
    </source>
</evidence>
<organism evidence="3 4">
    <name type="scientific">Rhynchosporium agropyri</name>
    <dbReference type="NCBI Taxonomy" id="914238"/>
    <lineage>
        <taxon>Eukaryota</taxon>
        <taxon>Fungi</taxon>
        <taxon>Dikarya</taxon>
        <taxon>Ascomycota</taxon>
        <taxon>Pezizomycotina</taxon>
        <taxon>Leotiomycetes</taxon>
        <taxon>Helotiales</taxon>
        <taxon>Ploettnerulaceae</taxon>
        <taxon>Rhynchosporium</taxon>
    </lineage>
</organism>
<feature type="compositionally biased region" description="Low complexity" evidence="2">
    <location>
        <begin position="392"/>
        <end position="406"/>
    </location>
</feature>
<feature type="region of interest" description="Disordered" evidence="2">
    <location>
        <begin position="364"/>
        <end position="410"/>
    </location>
</feature>
<feature type="compositionally biased region" description="Polar residues" evidence="2">
    <location>
        <begin position="1173"/>
        <end position="1203"/>
    </location>
</feature>
<feature type="compositionally biased region" description="Polar residues" evidence="2">
    <location>
        <begin position="1097"/>
        <end position="1110"/>
    </location>
</feature>
<feature type="compositionally biased region" description="Basic residues" evidence="2">
    <location>
        <begin position="546"/>
        <end position="566"/>
    </location>
</feature>
<keyword evidence="4" id="KW-1185">Reference proteome</keyword>
<feature type="region of interest" description="Disordered" evidence="2">
    <location>
        <begin position="630"/>
        <end position="661"/>
    </location>
</feature>
<name>A0A1E1KGW6_9HELO</name>